<keyword evidence="2" id="KW-1133">Transmembrane helix</keyword>
<evidence type="ECO:0000313" key="5">
    <source>
        <dbReference type="Proteomes" id="UP000886876"/>
    </source>
</evidence>
<reference evidence="4" key="1">
    <citation type="submission" date="2020-10" db="EMBL/GenBank/DDBJ databases">
        <authorList>
            <person name="Gilroy R."/>
        </authorList>
    </citation>
    <scope>NUCLEOTIDE SEQUENCE</scope>
    <source>
        <strain evidence="4">ChiHecec3B27-6122</strain>
    </source>
</reference>
<feature type="region of interest" description="Disordered" evidence="1">
    <location>
        <begin position="46"/>
        <end position="106"/>
    </location>
</feature>
<dbReference type="EMBL" id="DVJS01000254">
    <property type="protein sequence ID" value="HIS98315.1"/>
    <property type="molecule type" value="Genomic_DNA"/>
</dbReference>
<dbReference type="InterPro" id="IPR036514">
    <property type="entry name" value="SGNH_hydro_sf"/>
</dbReference>
<evidence type="ECO:0000259" key="3">
    <source>
        <dbReference type="Pfam" id="PF13472"/>
    </source>
</evidence>
<dbReference type="Pfam" id="PF13472">
    <property type="entry name" value="Lipase_GDSL_2"/>
    <property type="match status" value="1"/>
</dbReference>
<feature type="domain" description="SGNH hydrolase-type esterase" evidence="3">
    <location>
        <begin position="177"/>
        <end position="281"/>
    </location>
</feature>
<dbReference type="AlphaFoldDB" id="A0A9D1G6E7"/>
<sequence>MTRTNSRRSRRDRRFKRGLRTVLAITAVLALMLITGSGFFTGHRGAVDPGPGVTTRPKPSDLPVSSDMPEDGGAETSDPPSGGKDDREDLRPSPTPNDCNMLVPESEPVDDSYFDDAVFIGNSRTEGLKMYSGLTKSTFITEVGLTVDSIFTDYCNISGGYKNLAFSELESREFGKVYIMMGMNELGWVYDDVFKEDYGKIIDRIREINPDAVIYIQSILPVSKWKDSNDSTYTIANVDRLNARLRELADEKEVHYVDVAEGIMDEEGYLPYEATLDGVHLVPEYCVKWLDYLKTHTAQ</sequence>
<accession>A0A9D1G6E7</accession>
<dbReference type="SUPFAM" id="SSF52266">
    <property type="entry name" value="SGNH hydrolase"/>
    <property type="match status" value="1"/>
</dbReference>
<evidence type="ECO:0000256" key="2">
    <source>
        <dbReference type="SAM" id="Phobius"/>
    </source>
</evidence>
<keyword evidence="2" id="KW-0812">Transmembrane</keyword>
<dbReference type="Gene3D" id="3.40.50.1110">
    <property type="entry name" value="SGNH hydrolase"/>
    <property type="match status" value="1"/>
</dbReference>
<dbReference type="InterPro" id="IPR013830">
    <property type="entry name" value="SGNH_hydro"/>
</dbReference>
<comment type="caution">
    <text evidence="4">The sequence shown here is derived from an EMBL/GenBank/DDBJ whole genome shotgun (WGS) entry which is preliminary data.</text>
</comment>
<dbReference type="Proteomes" id="UP000886876">
    <property type="component" value="Unassembled WGS sequence"/>
</dbReference>
<keyword evidence="2" id="KW-0472">Membrane</keyword>
<feature type="transmembrane region" description="Helical" evidence="2">
    <location>
        <begin position="21"/>
        <end position="40"/>
    </location>
</feature>
<organism evidence="4 5">
    <name type="scientific">Candidatus Scatomorpha pullistercoris</name>
    <dbReference type="NCBI Taxonomy" id="2840929"/>
    <lineage>
        <taxon>Bacteria</taxon>
        <taxon>Bacillati</taxon>
        <taxon>Bacillota</taxon>
        <taxon>Clostridia</taxon>
        <taxon>Eubacteriales</taxon>
        <taxon>Candidatus Scatomorpha</taxon>
    </lineage>
</organism>
<reference evidence="4" key="2">
    <citation type="journal article" date="2021" name="PeerJ">
        <title>Extensive microbial diversity within the chicken gut microbiome revealed by metagenomics and culture.</title>
        <authorList>
            <person name="Gilroy R."/>
            <person name="Ravi A."/>
            <person name="Getino M."/>
            <person name="Pursley I."/>
            <person name="Horton D.L."/>
            <person name="Alikhan N.F."/>
            <person name="Baker D."/>
            <person name="Gharbi K."/>
            <person name="Hall N."/>
            <person name="Watson M."/>
            <person name="Adriaenssens E.M."/>
            <person name="Foster-Nyarko E."/>
            <person name="Jarju S."/>
            <person name="Secka A."/>
            <person name="Antonio M."/>
            <person name="Oren A."/>
            <person name="Chaudhuri R.R."/>
            <person name="La Ragione R."/>
            <person name="Hildebrand F."/>
            <person name="Pallen M.J."/>
        </authorList>
    </citation>
    <scope>NUCLEOTIDE SEQUENCE</scope>
    <source>
        <strain evidence="4">ChiHecec3B27-6122</strain>
    </source>
</reference>
<name>A0A9D1G6E7_9FIRM</name>
<protein>
    <recommendedName>
        <fullName evidence="3">SGNH hydrolase-type esterase domain-containing protein</fullName>
    </recommendedName>
</protein>
<evidence type="ECO:0000256" key="1">
    <source>
        <dbReference type="SAM" id="MobiDB-lite"/>
    </source>
</evidence>
<evidence type="ECO:0000313" key="4">
    <source>
        <dbReference type="EMBL" id="HIS98315.1"/>
    </source>
</evidence>
<proteinExistence type="predicted"/>
<gene>
    <name evidence="4" type="ORF">IAD42_10085</name>
</gene>